<proteinExistence type="predicted"/>
<name>A0ACC0SQS5_POPTR</name>
<keyword evidence="2" id="KW-1185">Reference proteome</keyword>
<reference evidence="1 2" key="1">
    <citation type="journal article" date="2006" name="Science">
        <title>The genome of black cottonwood, Populus trichocarpa (Torr. &amp; Gray).</title>
        <authorList>
            <person name="Tuskan G.A."/>
            <person name="Difazio S."/>
            <person name="Jansson S."/>
            <person name="Bohlmann J."/>
            <person name="Grigoriev I."/>
            <person name="Hellsten U."/>
            <person name="Putnam N."/>
            <person name="Ralph S."/>
            <person name="Rombauts S."/>
            <person name="Salamov A."/>
            <person name="Schein J."/>
            <person name="Sterck L."/>
            <person name="Aerts A."/>
            <person name="Bhalerao R.R."/>
            <person name="Bhalerao R.P."/>
            <person name="Blaudez D."/>
            <person name="Boerjan W."/>
            <person name="Brun A."/>
            <person name="Brunner A."/>
            <person name="Busov V."/>
            <person name="Campbell M."/>
            <person name="Carlson J."/>
            <person name="Chalot M."/>
            <person name="Chapman J."/>
            <person name="Chen G.L."/>
            <person name="Cooper D."/>
            <person name="Coutinho P.M."/>
            <person name="Couturier J."/>
            <person name="Covert S."/>
            <person name="Cronk Q."/>
            <person name="Cunningham R."/>
            <person name="Davis J."/>
            <person name="Degroeve S."/>
            <person name="Dejardin A."/>
            <person name="Depamphilis C."/>
            <person name="Detter J."/>
            <person name="Dirks B."/>
            <person name="Dubchak I."/>
            <person name="Duplessis S."/>
            <person name="Ehlting J."/>
            <person name="Ellis B."/>
            <person name="Gendler K."/>
            <person name="Goodstein D."/>
            <person name="Gribskov M."/>
            <person name="Grimwood J."/>
            <person name="Groover A."/>
            <person name="Gunter L."/>
            <person name="Hamberger B."/>
            <person name="Heinze B."/>
            <person name="Helariutta Y."/>
            <person name="Henrissat B."/>
            <person name="Holligan D."/>
            <person name="Holt R."/>
            <person name="Huang W."/>
            <person name="Islam-Faridi N."/>
            <person name="Jones S."/>
            <person name="Jones-Rhoades M."/>
            <person name="Jorgensen R."/>
            <person name="Joshi C."/>
            <person name="Kangasjarvi J."/>
            <person name="Karlsson J."/>
            <person name="Kelleher C."/>
            <person name="Kirkpatrick R."/>
            <person name="Kirst M."/>
            <person name="Kohler A."/>
            <person name="Kalluri U."/>
            <person name="Larimer F."/>
            <person name="Leebens-Mack J."/>
            <person name="Leple J.C."/>
            <person name="Locascio P."/>
            <person name="Lou Y."/>
            <person name="Lucas S."/>
            <person name="Martin F."/>
            <person name="Montanini B."/>
            <person name="Napoli C."/>
            <person name="Nelson D.R."/>
            <person name="Nelson C."/>
            <person name="Nieminen K."/>
            <person name="Nilsson O."/>
            <person name="Pereda V."/>
            <person name="Peter G."/>
            <person name="Philippe R."/>
            <person name="Pilate G."/>
            <person name="Poliakov A."/>
            <person name="Razumovskaya J."/>
            <person name="Richardson P."/>
            <person name="Rinaldi C."/>
            <person name="Ritland K."/>
            <person name="Rouze P."/>
            <person name="Ryaboy D."/>
            <person name="Schmutz J."/>
            <person name="Schrader J."/>
            <person name="Segerman B."/>
            <person name="Shin H."/>
            <person name="Siddiqui A."/>
            <person name="Sterky F."/>
            <person name="Terry A."/>
            <person name="Tsai C.J."/>
            <person name="Uberbacher E."/>
            <person name="Unneberg P."/>
            <person name="Vahala J."/>
            <person name="Wall K."/>
            <person name="Wessler S."/>
            <person name="Yang G."/>
            <person name="Yin T."/>
            <person name="Douglas C."/>
            <person name="Marra M."/>
            <person name="Sandberg G."/>
            <person name="Van de Peer Y."/>
            <person name="Rokhsar D."/>
        </authorList>
    </citation>
    <scope>NUCLEOTIDE SEQUENCE [LARGE SCALE GENOMIC DNA]</scope>
    <source>
        <strain evidence="2">cv. Nisqually</strain>
    </source>
</reference>
<evidence type="ECO:0000313" key="2">
    <source>
        <dbReference type="Proteomes" id="UP000006729"/>
    </source>
</evidence>
<comment type="caution">
    <text evidence="1">The sequence shown here is derived from an EMBL/GenBank/DDBJ whole genome shotgun (WGS) entry which is preliminary data.</text>
</comment>
<accession>A0ACC0SQS5</accession>
<gene>
    <name evidence="1" type="ORF">POPTR_007G069901v4</name>
</gene>
<dbReference type="EMBL" id="CM009296">
    <property type="protein sequence ID" value="KAI9391324.1"/>
    <property type="molecule type" value="Genomic_DNA"/>
</dbReference>
<organism evidence="1 2">
    <name type="scientific">Populus trichocarpa</name>
    <name type="common">Western balsam poplar</name>
    <name type="synonym">Populus balsamifera subsp. trichocarpa</name>
    <dbReference type="NCBI Taxonomy" id="3694"/>
    <lineage>
        <taxon>Eukaryota</taxon>
        <taxon>Viridiplantae</taxon>
        <taxon>Streptophyta</taxon>
        <taxon>Embryophyta</taxon>
        <taxon>Tracheophyta</taxon>
        <taxon>Spermatophyta</taxon>
        <taxon>Magnoliopsida</taxon>
        <taxon>eudicotyledons</taxon>
        <taxon>Gunneridae</taxon>
        <taxon>Pentapetalae</taxon>
        <taxon>rosids</taxon>
        <taxon>fabids</taxon>
        <taxon>Malpighiales</taxon>
        <taxon>Salicaceae</taxon>
        <taxon>Saliceae</taxon>
        <taxon>Populus</taxon>
    </lineage>
</organism>
<evidence type="ECO:0000313" key="1">
    <source>
        <dbReference type="EMBL" id="KAI9391324.1"/>
    </source>
</evidence>
<dbReference type="Proteomes" id="UP000006729">
    <property type="component" value="Chromosome 7"/>
</dbReference>
<sequence length="117" mass="13683">MQFLFNNVVFFRQPLLHQLSLFFLPFNVLMLPLQPLQLHQTLLSFRPFTVILASTTNIFVIPALHHFLHRLENNNVIPSKFCDCDWKEGFKNSLQHHDGKINQDGFVYVKSSRKTAS</sequence>
<protein>
    <submittedName>
        <fullName evidence="1">Uncharacterized protein</fullName>
    </submittedName>
</protein>